<protein>
    <submittedName>
        <fullName evidence="1">Uncharacterized protein</fullName>
    </submittedName>
</protein>
<dbReference type="Proteomes" id="UP000549250">
    <property type="component" value="Unassembled WGS sequence"/>
</dbReference>
<organism evidence="1 2">
    <name type="scientific">Azomonas macrocytogenes</name>
    <name type="common">Azotobacter macrocytogenes</name>
    <dbReference type="NCBI Taxonomy" id="69962"/>
    <lineage>
        <taxon>Bacteria</taxon>
        <taxon>Pseudomonadati</taxon>
        <taxon>Pseudomonadota</taxon>
        <taxon>Gammaproteobacteria</taxon>
        <taxon>Pseudomonadales</taxon>
        <taxon>Pseudomonadaceae</taxon>
        <taxon>Azomonas</taxon>
    </lineage>
</organism>
<reference evidence="1 2" key="1">
    <citation type="submission" date="2020-08" db="EMBL/GenBank/DDBJ databases">
        <title>Genomic Encyclopedia of Type Strains, Phase III (KMG-III): the genomes of soil and plant-associated and newly described type strains.</title>
        <authorList>
            <person name="Whitman W."/>
        </authorList>
    </citation>
    <scope>NUCLEOTIDE SEQUENCE [LARGE SCALE GENOMIC DNA]</scope>
    <source>
        <strain evidence="1 2">CECT 4462</strain>
    </source>
</reference>
<sequence>MPMPLEPVHDLLRVGQTAIKPAWIASPVGMLIYHP</sequence>
<dbReference type="EMBL" id="JACHXI010000020">
    <property type="protein sequence ID" value="MBB3104831.1"/>
    <property type="molecule type" value="Genomic_DNA"/>
</dbReference>
<evidence type="ECO:0000313" key="1">
    <source>
        <dbReference type="EMBL" id="MBB3104831.1"/>
    </source>
</evidence>
<accession>A0A839T5P8</accession>
<dbReference type="AlphaFoldDB" id="A0A839T5P8"/>
<gene>
    <name evidence="1" type="ORF">FHR87_003257</name>
</gene>
<keyword evidence="2" id="KW-1185">Reference proteome</keyword>
<evidence type="ECO:0000313" key="2">
    <source>
        <dbReference type="Proteomes" id="UP000549250"/>
    </source>
</evidence>
<name>A0A839T5P8_AZOMA</name>
<comment type="caution">
    <text evidence="1">The sequence shown here is derived from an EMBL/GenBank/DDBJ whole genome shotgun (WGS) entry which is preliminary data.</text>
</comment>
<proteinExistence type="predicted"/>